<proteinExistence type="predicted"/>
<comment type="caution">
    <text evidence="2">The sequence shown here is derived from an EMBL/GenBank/DDBJ whole genome shotgun (WGS) entry which is preliminary data.</text>
</comment>
<gene>
    <name evidence="2" type="ORF">SAMN05444420_101305</name>
</gene>
<dbReference type="Proteomes" id="UP000182771">
    <property type="component" value="Unassembled WGS sequence"/>
</dbReference>
<organism evidence="2 3">
    <name type="scientific">Capnocytophaga granulosa</name>
    <dbReference type="NCBI Taxonomy" id="45242"/>
    <lineage>
        <taxon>Bacteria</taxon>
        <taxon>Pseudomonadati</taxon>
        <taxon>Bacteroidota</taxon>
        <taxon>Flavobacteriia</taxon>
        <taxon>Flavobacteriales</taxon>
        <taxon>Flavobacteriaceae</taxon>
        <taxon>Capnocytophaga</taxon>
    </lineage>
</organism>
<evidence type="ECO:0000313" key="2">
    <source>
        <dbReference type="EMBL" id="SDW12835.1"/>
    </source>
</evidence>
<dbReference type="AlphaFoldDB" id="A0A1H2R0G4"/>
<keyword evidence="3" id="KW-1185">Reference proteome</keyword>
<dbReference type="EMBL" id="FNND01000001">
    <property type="protein sequence ID" value="SDW12835.1"/>
    <property type="molecule type" value="Genomic_DNA"/>
</dbReference>
<dbReference type="GeneID" id="85017825"/>
<reference evidence="2 3" key="1">
    <citation type="submission" date="2016-10" db="EMBL/GenBank/DDBJ databases">
        <authorList>
            <person name="Varghese N."/>
            <person name="Submissions S."/>
        </authorList>
    </citation>
    <scope>NUCLEOTIDE SEQUENCE [LARGE SCALE GENOMIC DNA]</scope>
    <source>
        <strain evidence="2 3">DSM 11449</strain>
    </source>
</reference>
<evidence type="ECO:0000313" key="3">
    <source>
        <dbReference type="Proteomes" id="UP000182771"/>
    </source>
</evidence>
<protein>
    <submittedName>
        <fullName evidence="2">Uncharacterized protein</fullName>
    </submittedName>
</protein>
<dbReference type="OrthoDB" id="1031854at2"/>
<feature type="coiled-coil region" evidence="1">
    <location>
        <begin position="3"/>
        <end position="30"/>
    </location>
</feature>
<evidence type="ECO:0000256" key="1">
    <source>
        <dbReference type="SAM" id="Coils"/>
    </source>
</evidence>
<name>A0A1H2R0G4_9FLAO</name>
<dbReference type="RefSeq" id="WP_016419590.1">
    <property type="nucleotide sequence ID" value="NZ_FNND01000001.1"/>
</dbReference>
<keyword evidence="1" id="KW-0175">Coiled coil</keyword>
<sequence>MNVKNVRLINKEESDEINRLSNEALKLLNLSDESNIFDILNKMNIFVDNFIENNSDNSLEEDYAYKLGSLFGNLINAKYQWQWYYIENEKDIFYGIVSQKQRACCICHNYFYEILTQKRSNNFKLLFNMIEKEYPKNWYFVLLK</sequence>
<accession>A0A1H2R0G4</accession>